<keyword evidence="2" id="KW-0472">Membrane</keyword>
<name>A0A3D8SJL7_9EURO</name>
<evidence type="ECO:0000256" key="2">
    <source>
        <dbReference type="SAM" id="Phobius"/>
    </source>
</evidence>
<reference evidence="4 5" key="1">
    <citation type="journal article" date="2018" name="IMA Fungus">
        <title>IMA Genome-F 9: Draft genome sequence of Annulohypoxylon stygium, Aspergillus mulundensis, Berkeleyomyces basicola (syn. Thielaviopsis basicola), Ceratocystis smalleyi, two Cercospora beticola strains, Coleophoma cylindrospora, Fusarium fracticaudum, Phialophora cf. hyalina, and Morchella septimelata.</title>
        <authorList>
            <person name="Wingfield B.D."/>
            <person name="Bills G.F."/>
            <person name="Dong Y."/>
            <person name="Huang W."/>
            <person name="Nel W.J."/>
            <person name="Swalarsk-Parry B.S."/>
            <person name="Vaghefi N."/>
            <person name="Wilken P.M."/>
            <person name="An Z."/>
            <person name="de Beer Z.W."/>
            <person name="De Vos L."/>
            <person name="Chen L."/>
            <person name="Duong T.A."/>
            <person name="Gao Y."/>
            <person name="Hammerbacher A."/>
            <person name="Kikkert J.R."/>
            <person name="Li Y."/>
            <person name="Li H."/>
            <person name="Li K."/>
            <person name="Li Q."/>
            <person name="Liu X."/>
            <person name="Ma X."/>
            <person name="Naidoo K."/>
            <person name="Pethybridge S.J."/>
            <person name="Sun J."/>
            <person name="Steenkamp E.T."/>
            <person name="van der Nest M.A."/>
            <person name="van Wyk S."/>
            <person name="Wingfield M.J."/>
            <person name="Xiong C."/>
            <person name="Yue Q."/>
            <person name="Zhang X."/>
        </authorList>
    </citation>
    <scope>NUCLEOTIDE SEQUENCE [LARGE SCALE GENOMIC DNA]</scope>
    <source>
        <strain evidence="4 5">DSM 5745</strain>
    </source>
</reference>
<evidence type="ECO:0000313" key="5">
    <source>
        <dbReference type="Proteomes" id="UP000256690"/>
    </source>
</evidence>
<feature type="compositionally biased region" description="Low complexity" evidence="1">
    <location>
        <begin position="138"/>
        <end position="155"/>
    </location>
</feature>
<feature type="domain" description="DUF7820" evidence="3">
    <location>
        <begin position="426"/>
        <end position="700"/>
    </location>
</feature>
<dbReference type="PANTHER" id="PTHR42078">
    <property type="entry name" value="GLUCAN 1, 4-ALPHA-GLUCOSIDASE"/>
    <property type="match status" value="1"/>
</dbReference>
<proteinExistence type="predicted"/>
<dbReference type="InterPro" id="IPR056722">
    <property type="entry name" value="DUF7820"/>
</dbReference>
<dbReference type="GeneID" id="38113396"/>
<organism evidence="4 5">
    <name type="scientific">Aspergillus mulundensis</name>
    <dbReference type="NCBI Taxonomy" id="1810919"/>
    <lineage>
        <taxon>Eukaryota</taxon>
        <taxon>Fungi</taxon>
        <taxon>Dikarya</taxon>
        <taxon>Ascomycota</taxon>
        <taxon>Pezizomycotina</taxon>
        <taxon>Eurotiomycetes</taxon>
        <taxon>Eurotiomycetidae</taxon>
        <taxon>Eurotiales</taxon>
        <taxon>Aspergillaceae</taxon>
        <taxon>Aspergillus</taxon>
        <taxon>Aspergillus subgen. Nidulantes</taxon>
    </lineage>
</organism>
<gene>
    <name evidence="4" type="ORF">DSM5745_03026</name>
</gene>
<dbReference type="RefSeq" id="XP_026605908.1">
    <property type="nucleotide sequence ID" value="XM_026745042.1"/>
</dbReference>
<evidence type="ECO:0000313" key="4">
    <source>
        <dbReference type="EMBL" id="RDW86384.1"/>
    </source>
</evidence>
<feature type="compositionally biased region" description="Low complexity" evidence="1">
    <location>
        <begin position="608"/>
        <end position="617"/>
    </location>
</feature>
<feature type="transmembrane region" description="Helical" evidence="2">
    <location>
        <begin position="375"/>
        <end position="401"/>
    </location>
</feature>
<feature type="region of interest" description="Disordered" evidence="1">
    <location>
        <begin position="606"/>
        <end position="646"/>
    </location>
</feature>
<feature type="compositionally biased region" description="Basic and acidic residues" evidence="1">
    <location>
        <begin position="1"/>
        <end position="11"/>
    </location>
</feature>
<dbReference type="Proteomes" id="UP000256690">
    <property type="component" value="Unassembled WGS sequence"/>
</dbReference>
<evidence type="ECO:0000259" key="3">
    <source>
        <dbReference type="Pfam" id="PF25130"/>
    </source>
</evidence>
<evidence type="ECO:0000256" key="1">
    <source>
        <dbReference type="SAM" id="MobiDB-lite"/>
    </source>
</evidence>
<dbReference type="AlphaFoldDB" id="A0A3D8SJL7"/>
<feature type="compositionally biased region" description="Basic and acidic residues" evidence="1">
    <location>
        <begin position="102"/>
        <end position="117"/>
    </location>
</feature>
<keyword evidence="5" id="KW-1185">Reference proteome</keyword>
<feature type="compositionally biased region" description="Low complexity" evidence="1">
    <location>
        <begin position="64"/>
        <end position="73"/>
    </location>
</feature>
<feature type="region of interest" description="Disordered" evidence="1">
    <location>
        <begin position="1"/>
        <end position="169"/>
    </location>
</feature>
<accession>A0A3D8SJL7</accession>
<sequence length="722" mass="77772">MSGRLSSDHSRSYSQSSRSRSGPHAPDSTQHPSTPGRSSNPNVFADEYSLEPLESEQSTLTPRSPSVSSIASSHTLRSSLPHHHKPYNTSTNDNDNELLENPFRDDARVSFEEDTARRSSLPQKGFDLSYRNSVTSNSTAHSTAQRSQSTSSRFSLPPRAMSPYTGATGPSHPYAMYPQVGVSRSPSVATTSTIRPVDGPLIDSNAPQHPYAMYSQNVVVEEGLDDPIIPMGFPGHNLEAYHRPPNRAADDVGDLIGPDGYTEQLPPYTRYPEGASPKLEPSVVALPDAPAIPSQPSGSSERDAATSDASSRTMVPGAMTAGTVAAGSMAAGAMAAGNQPAERGVGAPAGQPPTGVMAFEEKLKRRGQKKVCCGLPVWTLVLISVVMLVGGSIGGAIGGVLGARKAAEDASDSDETHITTVTVPPRTDATPITATPYNLPPIPTGQYAIPAAPKNQSKFCILDQDQTPTWGCYNQKPIPIEIGGDENDRTIDFYSNPLPQTVTYGAQAPFFTQDSMPLELVMDTSDLSLGPALNFFTFFDKLIVVPEDTFSTSDLSTRSVSEDEVFAGVHHRRRSSDVGDRPWFCWWNSTAMEFFLYVNETTKESRYSSSESSSSSKSSDDDDSEVYTTDSLSRRGDSSLSNYPRRIKMEEKRDNAEAHAPYCQQMQVMDNGAFATVSPETIAISVNEPTPTSTYKGDGSATATWTAKAQYQSICYCVSLTD</sequence>
<dbReference type="OrthoDB" id="514070at2759"/>
<dbReference type="EMBL" id="PVWQ01000003">
    <property type="protein sequence ID" value="RDW86384.1"/>
    <property type="molecule type" value="Genomic_DNA"/>
</dbReference>
<dbReference type="Pfam" id="PF25130">
    <property type="entry name" value="DUF7820"/>
    <property type="match status" value="1"/>
</dbReference>
<keyword evidence="2" id="KW-0812">Transmembrane</keyword>
<feature type="region of interest" description="Disordered" evidence="1">
    <location>
        <begin position="287"/>
        <end position="316"/>
    </location>
</feature>
<dbReference type="STRING" id="1810919.A0A3D8SJL7"/>
<protein>
    <recommendedName>
        <fullName evidence="3">DUF7820 domain-containing protein</fullName>
    </recommendedName>
</protein>
<dbReference type="PANTHER" id="PTHR42078:SF1">
    <property type="entry name" value="GLUCAN 1, 4-ALPHA-GLUCOSIDASE"/>
    <property type="match status" value="1"/>
</dbReference>
<feature type="compositionally biased region" description="Polar residues" evidence="1">
    <location>
        <begin position="27"/>
        <end position="42"/>
    </location>
</feature>
<keyword evidence="2" id="KW-1133">Transmembrane helix</keyword>
<comment type="caution">
    <text evidence="4">The sequence shown here is derived from an EMBL/GenBank/DDBJ whole genome shotgun (WGS) entry which is preliminary data.</text>
</comment>